<dbReference type="InterPro" id="IPR018062">
    <property type="entry name" value="HTH_AraC-typ_CS"/>
</dbReference>
<dbReference type="PROSITE" id="PS50110">
    <property type="entry name" value="RESPONSE_REGULATORY"/>
    <property type="match status" value="1"/>
</dbReference>
<evidence type="ECO:0000313" key="19">
    <source>
        <dbReference type="Proteomes" id="UP000784286"/>
    </source>
</evidence>
<keyword evidence="13" id="KW-1133">Transmembrane helix</keyword>
<evidence type="ECO:0000256" key="13">
    <source>
        <dbReference type="SAM" id="Phobius"/>
    </source>
</evidence>
<evidence type="ECO:0000256" key="8">
    <source>
        <dbReference type="ARBA" id="ARBA00023012"/>
    </source>
</evidence>
<proteinExistence type="predicted"/>
<protein>
    <recommendedName>
        <fullName evidence="2">histidine kinase</fullName>
        <ecNumber evidence="2">2.7.13.3</ecNumber>
    </recommendedName>
</protein>
<dbReference type="InterPro" id="IPR003661">
    <property type="entry name" value="HisK_dim/P_dom"/>
</dbReference>
<dbReference type="FunFam" id="3.30.565.10:FF:000037">
    <property type="entry name" value="Hybrid sensor histidine kinase/response regulator"/>
    <property type="match status" value="1"/>
</dbReference>
<dbReference type="InterPro" id="IPR036097">
    <property type="entry name" value="HisK_dim/P_sf"/>
</dbReference>
<dbReference type="FunFam" id="2.60.40.10:FF:000791">
    <property type="entry name" value="Two-component system sensor histidine kinase/response regulator"/>
    <property type="match status" value="1"/>
</dbReference>
<keyword evidence="3 12" id="KW-0597">Phosphoprotein</keyword>
<keyword evidence="7" id="KW-0067">ATP-binding</keyword>
<dbReference type="InterPro" id="IPR004358">
    <property type="entry name" value="Sig_transdc_His_kin-like_C"/>
</dbReference>
<evidence type="ECO:0000256" key="14">
    <source>
        <dbReference type="SAM" id="SignalP"/>
    </source>
</evidence>
<keyword evidence="13" id="KW-0472">Membrane</keyword>
<evidence type="ECO:0000259" key="15">
    <source>
        <dbReference type="PROSITE" id="PS01124"/>
    </source>
</evidence>
<dbReference type="PANTHER" id="PTHR43547">
    <property type="entry name" value="TWO-COMPONENT HISTIDINE KINASE"/>
    <property type="match status" value="1"/>
</dbReference>
<dbReference type="EMBL" id="JAHLFJ010000041">
    <property type="protein sequence ID" value="MBU3855730.1"/>
    <property type="molecule type" value="Genomic_DNA"/>
</dbReference>
<keyword evidence="11" id="KW-0804">Transcription</keyword>
<dbReference type="InterPro" id="IPR005467">
    <property type="entry name" value="His_kinase_dom"/>
</dbReference>
<keyword evidence="10" id="KW-0238">DNA-binding</keyword>
<evidence type="ECO:0000259" key="17">
    <source>
        <dbReference type="PROSITE" id="PS50110"/>
    </source>
</evidence>
<evidence type="ECO:0000256" key="5">
    <source>
        <dbReference type="ARBA" id="ARBA00022741"/>
    </source>
</evidence>
<dbReference type="PRINTS" id="PR00344">
    <property type="entry name" value="BCTRLSENSOR"/>
</dbReference>
<reference evidence="18" key="2">
    <citation type="submission" date="2021-04" db="EMBL/GenBank/DDBJ databases">
        <authorList>
            <person name="Gilroy R."/>
        </authorList>
    </citation>
    <scope>NUCLEOTIDE SEQUENCE</scope>
    <source>
        <strain evidence="18">8470</strain>
    </source>
</reference>
<accession>A0A948TMB2</accession>
<dbReference type="InterPro" id="IPR011006">
    <property type="entry name" value="CheY-like_superfamily"/>
</dbReference>
<feature type="domain" description="Response regulatory" evidence="17">
    <location>
        <begin position="1072"/>
        <end position="1187"/>
    </location>
</feature>
<dbReference type="Pfam" id="PF12833">
    <property type="entry name" value="HTH_18"/>
    <property type="match status" value="1"/>
</dbReference>
<keyword evidence="4" id="KW-0808">Transferase</keyword>
<evidence type="ECO:0000259" key="16">
    <source>
        <dbReference type="PROSITE" id="PS50109"/>
    </source>
</evidence>
<feature type="transmembrane region" description="Helical" evidence="13">
    <location>
        <begin position="769"/>
        <end position="791"/>
    </location>
</feature>
<dbReference type="SUPFAM" id="SSF50998">
    <property type="entry name" value="Quinoprotein alcohol dehydrogenase-like"/>
    <property type="match status" value="1"/>
</dbReference>
<evidence type="ECO:0000256" key="7">
    <source>
        <dbReference type="ARBA" id="ARBA00022840"/>
    </source>
</evidence>
<dbReference type="Gene3D" id="3.30.565.10">
    <property type="entry name" value="Histidine kinase-like ATPase, C-terminal domain"/>
    <property type="match status" value="1"/>
</dbReference>
<dbReference type="SMART" id="SM00388">
    <property type="entry name" value="HisKA"/>
    <property type="match status" value="1"/>
</dbReference>
<dbReference type="InterPro" id="IPR011123">
    <property type="entry name" value="Y_Y_Y"/>
</dbReference>
<dbReference type="PROSITE" id="PS50109">
    <property type="entry name" value="HIS_KIN"/>
    <property type="match status" value="1"/>
</dbReference>
<dbReference type="SUPFAM" id="SSF47384">
    <property type="entry name" value="Homodimeric domain of signal transducing histidine kinase"/>
    <property type="match status" value="1"/>
</dbReference>
<organism evidence="18 19">
    <name type="scientific">Candidatus Phocaeicola excrementipullorum</name>
    <dbReference type="NCBI Taxonomy" id="2838731"/>
    <lineage>
        <taxon>Bacteria</taxon>
        <taxon>Pseudomonadati</taxon>
        <taxon>Bacteroidota</taxon>
        <taxon>Bacteroidia</taxon>
        <taxon>Bacteroidales</taxon>
        <taxon>Bacteroidaceae</taxon>
        <taxon>Phocaeicola</taxon>
    </lineage>
</organism>
<keyword evidence="9" id="KW-0805">Transcription regulation</keyword>
<dbReference type="Pfam" id="PF00072">
    <property type="entry name" value="Response_reg"/>
    <property type="match status" value="1"/>
</dbReference>
<evidence type="ECO:0000256" key="12">
    <source>
        <dbReference type="PROSITE-ProRule" id="PRU00169"/>
    </source>
</evidence>
<dbReference type="GO" id="GO:0000155">
    <property type="term" value="F:phosphorelay sensor kinase activity"/>
    <property type="evidence" value="ECO:0007669"/>
    <property type="project" value="InterPro"/>
</dbReference>
<dbReference type="Gene3D" id="1.10.287.130">
    <property type="match status" value="1"/>
</dbReference>
<evidence type="ECO:0000256" key="9">
    <source>
        <dbReference type="ARBA" id="ARBA00023015"/>
    </source>
</evidence>
<comment type="caution">
    <text evidence="18">The sequence shown here is derived from an EMBL/GenBank/DDBJ whole genome shotgun (WGS) entry which is preliminary data.</text>
</comment>
<dbReference type="InterPro" id="IPR011047">
    <property type="entry name" value="Quinoprotein_ADH-like_sf"/>
</dbReference>
<feature type="modified residue" description="4-aspartylphosphate" evidence="12">
    <location>
        <position position="1120"/>
    </location>
</feature>
<dbReference type="Gene3D" id="2.60.40.10">
    <property type="entry name" value="Immunoglobulins"/>
    <property type="match status" value="1"/>
</dbReference>
<evidence type="ECO:0000256" key="3">
    <source>
        <dbReference type="ARBA" id="ARBA00022553"/>
    </source>
</evidence>
<dbReference type="InterPro" id="IPR015943">
    <property type="entry name" value="WD40/YVTN_repeat-like_dom_sf"/>
</dbReference>
<dbReference type="InterPro" id="IPR003594">
    <property type="entry name" value="HATPase_dom"/>
</dbReference>
<dbReference type="SMART" id="SM00342">
    <property type="entry name" value="HTH_ARAC"/>
    <property type="match status" value="1"/>
</dbReference>
<keyword evidence="13" id="KW-0812">Transmembrane</keyword>
<dbReference type="Pfam" id="PF02518">
    <property type="entry name" value="HATPase_c"/>
    <property type="match status" value="1"/>
</dbReference>
<dbReference type="Gene3D" id="1.10.10.60">
    <property type="entry name" value="Homeodomain-like"/>
    <property type="match status" value="1"/>
</dbReference>
<dbReference type="PROSITE" id="PS01124">
    <property type="entry name" value="HTH_ARAC_FAMILY_2"/>
    <property type="match status" value="1"/>
</dbReference>
<feature type="domain" description="Histidine kinase" evidence="16">
    <location>
        <begin position="812"/>
        <end position="1029"/>
    </location>
</feature>
<dbReference type="Pfam" id="PF07495">
    <property type="entry name" value="Y_Y_Y"/>
    <property type="match status" value="1"/>
</dbReference>
<evidence type="ECO:0000256" key="11">
    <source>
        <dbReference type="ARBA" id="ARBA00023163"/>
    </source>
</evidence>
<dbReference type="GO" id="GO:0043565">
    <property type="term" value="F:sequence-specific DNA binding"/>
    <property type="evidence" value="ECO:0007669"/>
    <property type="project" value="InterPro"/>
</dbReference>
<keyword evidence="5" id="KW-0547">Nucleotide-binding</keyword>
<dbReference type="Gene3D" id="2.130.10.10">
    <property type="entry name" value="YVTN repeat-like/Quinoprotein amine dehydrogenase"/>
    <property type="match status" value="3"/>
</dbReference>
<dbReference type="GO" id="GO:0003700">
    <property type="term" value="F:DNA-binding transcription factor activity"/>
    <property type="evidence" value="ECO:0007669"/>
    <property type="project" value="InterPro"/>
</dbReference>
<evidence type="ECO:0000256" key="1">
    <source>
        <dbReference type="ARBA" id="ARBA00000085"/>
    </source>
</evidence>
<dbReference type="CDD" id="cd00075">
    <property type="entry name" value="HATPase"/>
    <property type="match status" value="1"/>
</dbReference>
<keyword evidence="14" id="KW-0732">Signal</keyword>
<dbReference type="Pfam" id="PF07494">
    <property type="entry name" value="Reg_prop"/>
    <property type="match status" value="1"/>
</dbReference>
<feature type="signal peptide" evidence="14">
    <location>
        <begin position="1"/>
        <end position="20"/>
    </location>
</feature>
<evidence type="ECO:0000256" key="6">
    <source>
        <dbReference type="ARBA" id="ARBA00022777"/>
    </source>
</evidence>
<reference evidence="18" key="1">
    <citation type="journal article" date="2021" name="PeerJ">
        <title>Extensive microbial diversity within the chicken gut microbiome revealed by metagenomics and culture.</title>
        <authorList>
            <person name="Gilroy R."/>
            <person name="Ravi A."/>
            <person name="Getino M."/>
            <person name="Pursley I."/>
            <person name="Horton D.L."/>
            <person name="Alikhan N.F."/>
            <person name="Baker D."/>
            <person name="Gharbi K."/>
            <person name="Hall N."/>
            <person name="Watson M."/>
            <person name="Adriaenssens E.M."/>
            <person name="Foster-Nyarko E."/>
            <person name="Jarju S."/>
            <person name="Secka A."/>
            <person name="Antonio M."/>
            <person name="Oren A."/>
            <person name="Chaudhuri R.R."/>
            <person name="La Ragione R."/>
            <person name="Hildebrand F."/>
            <person name="Pallen M.J."/>
        </authorList>
    </citation>
    <scope>NUCLEOTIDE SEQUENCE</scope>
    <source>
        <strain evidence="18">8470</strain>
    </source>
</reference>
<keyword evidence="8" id="KW-0902">Two-component regulatory system</keyword>
<dbReference type="SUPFAM" id="SSF46689">
    <property type="entry name" value="Homeodomain-like"/>
    <property type="match status" value="1"/>
</dbReference>
<dbReference type="Gene3D" id="3.40.50.2300">
    <property type="match status" value="1"/>
</dbReference>
<dbReference type="InterPro" id="IPR009057">
    <property type="entry name" value="Homeodomain-like_sf"/>
</dbReference>
<evidence type="ECO:0000256" key="4">
    <source>
        <dbReference type="ARBA" id="ARBA00022679"/>
    </source>
</evidence>
<sequence>MPKLLFLLFLLAMNPFRIQAQIFQYITMEDGLSSRRVFSIRQDEQGYTWILTHKGIDRYDGKRFTFYPLLKEGIPVYAYPNQNMLRTGTDKTLWEIGEDGTAFRYNELKDSFKLAFDLKKSYPETGNSPVSTAHFDDDGKIWFCTGQKQFVYQTTDGKSYPVENSIPESIVSITQAGPNRYFMASERNLYAARLAGNRLEGIEKIQIAGINYFDFIYCHKASGCLVINSLLKKSILYNLQDKSTEDLSNLLKDININNIIPDRNNPNELLMATDGGGVLRLNITEKKISQFLQEERTSLNKMNGNIVKDIFMDRSNRIWTAVYPIGITVYSKKYPSYTWFTHTTDSDNSLSNNCVNNIMEDKDGDIWFATNNGISCFLNSRKKWVTYCTAEKQPQYKNHIFTSLCEIPSGEILAGGYMSGIYVINKRTGEAILYQQSKNSKGDETPDKYIRSILRDPDNTIWTGGFYSLKSYNAKSGKKQEYTTSYPITHLAACDTSRLWIGTTNGVYVLDRKKQSIYPFETAENFGMINMVYTTKEKTFVGTYENGLIVIDNATSRFVRYHSGNSGLRTNNIYSIAPGRKGTLMLGTENGISIYDIKNRHFSNWTKEQGLMTANFNPNAIVHTQKGNVILGSDKGFVMVADSIKLPSEIKNRMVLSDLNIMYRAVHPQEKNSPLTQILDETSRIDLKYNQNTFSLNVSSINYDTQESIYYSWKLEGFYDSWSAPTKSGLIRYTNLSPGNYRLKIRAVFLDNQKIIGERQLQIIVERPFWLTFWAFIIYACILIIAMYAVMKYLNIRRERKISEDKITFFTQAAHDIRTPLTLIKAPLDEILEKEELSGKGLENVRLAMQGTDTLTELADNLINFQKEELYTTDIVTSEYDLNRYLQNYIYQFDSYARQKEITLSYEPLPQSLTVDIDTQKMDSILRNLISNAFKYTSKGGSVTIKAETGKNTWTVAISDTGIGIPKEDQKKLFKYLFRGNNAANQSKSGAGIGLLLTYKLIEKHEGKISFESAENAGTTFKLTFPVRSKHFRRRQQQAVQQTAAPACEKEKKEPTEYLPAQTSSASAEAPCILVVEDNDSLRQFIMQNLSDTYLTEGAGNGKEGIEKVQAHQPDLIISDIMMPVMDGRKMCRMLKDNMETSHIPVILLTALSGNDQILLGLETRADQYLTKPFDIKILKATIHNLLENRRLIRQQFQQAITALPSDGRRIELPNSLDNEFIEHVTRIVKENLGKELNVDILCAAMNMSRTSFYNKIKALIGIAPAEFIRNIRMQEAALLLKSRRYTVAEVSDKMGFADPKYFTDTFKKFYGVPPSTYMKN</sequence>
<dbReference type="InterPro" id="IPR011110">
    <property type="entry name" value="Reg_prop"/>
</dbReference>
<dbReference type="InterPro" id="IPR013783">
    <property type="entry name" value="Ig-like_fold"/>
</dbReference>
<dbReference type="EC" id="2.7.13.3" evidence="2"/>
<evidence type="ECO:0000313" key="18">
    <source>
        <dbReference type="EMBL" id="MBU3855730.1"/>
    </source>
</evidence>
<evidence type="ECO:0000256" key="10">
    <source>
        <dbReference type="ARBA" id="ARBA00023125"/>
    </source>
</evidence>
<dbReference type="PANTHER" id="PTHR43547:SF2">
    <property type="entry name" value="HYBRID SIGNAL TRANSDUCTION HISTIDINE KINASE C"/>
    <property type="match status" value="1"/>
</dbReference>
<dbReference type="CDD" id="cd00082">
    <property type="entry name" value="HisKA"/>
    <property type="match status" value="1"/>
</dbReference>
<feature type="domain" description="HTH araC/xylS-type" evidence="15">
    <location>
        <begin position="1223"/>
        <end position="1321"/>
    </location>
</feature>
<dbReference type="Proteomes" id="UP000784286">
    <property type="component" value="Unassembled WGS sequence"/>
</dbReference>
<dbReference type="PROSITE" id="PS00041">
    <property type="entry name" value="HTH_ARAC_FAMILY_1"/>
    <property type="match status" value="1"/>
</dbReference>
<dbReference type="SUPFAM" id="SSF52172">
    <property type="entry name" value="CheY-like"/>
    <property type="match status" value="1"/>
</dbReference>
<name>A0A948TMB2_9BACT</name>
<dbReference type="SUPFAM" id="SSF63829">
    <property type="entry name" value="Calcium-dependent phosphotriesterase"/>
    <property type="match status" value="1"/>
</dbReference>
<keyword evidence="6" id="KW-0418">Kinase</keyword>
<dbReference type="InterPro" id="IPR018060">
    <property type="entry name" value="HTH_AraC"/>
</dbReference>
<dbReference type="SMART" id="SM00448">
    <property type="entry name" value="REC"/>
    <property type="match status" value="1"/>
</dbReference>
<comment type="catalytic activity">
    <reaction evidence="1">
        <text>ATP + protein L-histidine = ADP + protein N-phospho-L-histidine.</text>
        <dbReference type="EC" id="2.7.13.3"/>
    </reaction>
</comment>
<dbReference type="InterPro" id="IPR036890">
    <property type="entry name" value="HATPase_C_sf"/>
</dbReference>
<dbReference type="InterPro" id="IPR001789">
    <property type="entry name" value="Sig_transdc_resp-reg_receiver"/>
</dbReference>
<dbReference type="SMART" id="SM00387">
    <property type="entry name" value="HATPase_c"/>
    <property type="match status" value="1"/>
</dbReference>
<evidence type="ECO:0000256" key="2">
    <source>
        <dbReference type="ARBA" id="ARBA00012438"/>
    </source>
</evidence>
<gene>
    <name evidence="18" type="ORF">H9928_04080</name>
</gene>
<feature type="chain" id="PRO_5038083208" description="histidine kinase" evidence="14">
    <location>
        <begin position="21"/>
        <end position="1321"/>
    </location>
</feature>
<dbReference type="SUPFAM" id="SSF55874">
    <property type="entry name" value="ATPase domain of HSP90 chaperone/DNA topoisomerase II/histidine kinase"/>
    <property type="match status" value="1"/>
</dbReference>
<dbReference type="GO" id="GO:0005524">
    <property type="term" value="F:ATP binding"/>
    <property type="evidence" value="ECO:0007669"/>
    <property type="project" value="UniProtKB-KW"/>
</dbReference>